<protein>
    <submittedName>
        <fullName evidence="3">Ovule protein</fullName>
    </submittedName>
</protein>
<evidence type="ECO:0000313" key="1">
    <source>
        <dbReference type="EMBL" id="CDS24931.1"/>
    </source>
</evidence>
<dbReference type="WBParaSite" id="EgrG_002005400">
    <property type="protein sequence ID" value="EgrG_002005400"/>
    <property type="gene ID" value="EgrG_002005400"/>
</dbReference>
<evidence type="ECO:0000313" key="2">
    <source>
        <dbReference type="Proteomes" id="UP000492820"/>
    </source>
</evidence>
<accession>A0A068WYL5</accession>
<name>A0A068WYL5_ECHGR</name>
<reference evidence="3" key="3">
    <citation type="submission" date="2020-10" db="UniProtKB">
        <authorList>
            <consortium name="WormBaseParasite"/>
        </authorList>
    </citation>
    <scope>IDENTIFICATION</scope>
</reference>
<dbReference type="EMBL" id="LK028648">
    <property type="protein sequence ID" value="CDS24931.1"/>
    <property type="molecule type" value="Genomic_DNA"/>
</dbReference>
<gene>
    <name evidence="1" type="ORF">EgrG_002005400</name>
</gene>
<reference evidence="1" key="2">
    <citation type="submission" date="2014-06" db="EMBL/GenBank/DDBJ databases">
        <authorList>
            <person name="Aslett M."/>
        </authorList>
    </citation>
    <scope>NUCLEOTIDE SEQUENCE</scope>
</reference>
<evidence type="ECO:0000313" key="3">
    <source>
        <dbReference type="WBParaSite" id="EgrG_002005400"/>
    </source>
</evidence>
<organism evidence="1">
    <name type="scientific">Echinococcus granulosus</name>
    <name type="common">Hydatid tapeworm</name>
    <dbReference type="NCBI Taxonomy" id="6210"/>
    <lineage>
        <taxon>Eukaryota</taxon>
        <taxon>Metazoa</taxon>
        <taxon>Spiralia</taxon>
        <taxon>Lophotrochozoa</taxon>
        <taxon>Platyhelminthes</taxon>
        <taxon>Cestoda</taxon>
        <taxon>Eucestoda</taxon>
        <taxon>Cyclophyllidea</taxon>
        <taxon>Taeniidae</taxon>
        <taxon>Echinococcus</taxon>
        <taxon>Echinococcus granulosus group</taxon>
    </lineage>
</organism>
<dbReference type="Proteomes" id="UP000492820">
    <property type="component" value="Unassembled WGS sequence"/>
</dbReference>
<dbReference type="AlphaFoldDB" id="A0A068WYL5"/>
<sequence>MASIKLGKVTTRLLYAGANHHSSSPRVMDGSMDSISFDNSFKQVVIFRSHKCPRHLRKYICSNLNICLHLKRCGFTDMGFSDHWNTNGTIATNAFSFSWKSCMS</sequence>
<reference evidence="1 2" key="1">
    <citation type="journal article" date="2013" name="Nature">
        <title>The genomes of four tapeworm species reveal adaptations to parasitism.</title>
        <authorList>
            <person name="Tsai I.J."/>
            <person name="Zarowiecki M."/>
            <person name="Holroyd N."/>
            <person name="Garciarrubio A."/>
            <person name="Sanchez-Flores A."/>
            <person name="Brooks K.L."/>
            <person name="Tracey A."/>
            <person name="Bobes R.J."/>
            <person name="Fragoso G."/>
            <person name="Sciutto E."/>
            <person name="Aslett M."/>
            <person name="Beasley H."/>
            <person name="Bennett H.M."/>
            <person name="Cai J."/>
            <person name="Camicia F."/>
            <person name="Clark R."/>
            <person name="Cucher M."/>
            <person name="De Silva N."/>
            <person name="Day T.A."/>
            <person name="Deplazes P."/>
            <person name="Estrada K."/>
            <person name="Fernandez C."/>
            <person name="Holland P.W."/>
            <person name="Hou J."/>
            <person name="Hu S."/>
            <person name="Huckvale T."/>
            <person name="Hung S.S."/>
            <person name="Kamenetzky L."/>
            <person name="Keane J.A."/>
            <person name="Kiss F."/>
            <person name="Koziol U."/>
            <person name="Lambert O."/>
            <person name="Liu K."/>
            <person name="Luo X."/>
            <person name="Luo Y."/>
            <person name="Macchiaroli N."/>
            <person name="Nichol S."/>
            <person name="Paps J."/>
            <person name="Parkinson J."/>
            <person name="Pouchkina-Stantcheva N."/>
            <person name="Riddiford N."/>
            <person name="Rosenzvit M."/>
            <person name="Salinas G."/>
            <person name="Wasmuth J.D."/>
            <person name="Zamanian M."/>
            <person name="Zheng Y."/>
            <person name="Cai X."/>
            <person name="Soberon X."/>
            <person name="Olson P.D."/>
            <person name="Laclette J.P."/>
            <person name="Brehm K."/>
            <person name="Berriman M."/>
            <person name="Garciarrubio A."/>
            <person name="Bobes R.J."/>
            <person name="Fragoso G."/>
            <person name="Sanchez-Flores A."/>
            <person name="Estrada K."/>
            <person name="Cevallos M.A."/>
            <person name="Morett E."/>
            <person name="Gonzalez V."/>
            <person name="Portillo T."/>
            <person name="Ochoa-Leyva A."/>
            <person name="Jose M.V."/>
            <person name="Sciutto E."/>
            <person name="Landa A."/>
            <person name="Jimenez L."/>
            <person name="Valdes V."/>
            <person name="Carrero J.C."/>
            <person name="Larralde C."/>
            <person name="Morales-Montor J."/>
            <person name="Limon-Lason J."/>
            <person name="Soberon X."/>
            <person name="Laclette J.P."/>
        </authorList>
    </citation>
    <scope>NUCLEOTIDE SEQUENCE [LARGE SCALE GENOMIC DNA]</scope>
</reference>
<proteinExistence type="predicted"/>